<dbReference type="KEGG" id="smam:Mal15_37700"/>
<feature type="region of interest" description="Disordered" evidence="1">
    <location>
        <begin position="71"/>
        <end position="92"/>
    </location>
</feature>
<reference evidence="2 3" key="1">
    <citation type="submission" date="2019-02" db="EMBL/GenBank/DDBJ databases">
        <title>Planctomycetal bacteria perform biofilm scaping via a novel small molecule.</title>
        <authorList>
            <person name="Jeske O."/>
            <person name="Boedeker C."/>
            <person name="Wiegand S."/>
            <person name="Breitling P."/>
            <person name="Kallscheuer N."/>
            <person name="Jogler M."/>
            <person name="Rohde M."/>
            <person name="Petersen J."/>
            <person name="Medema M.H."/>
            <person name="Surup F."/>
            <person name="Jogler C."/>
        </authorList>
    </citation>
    <scope>NUCLEOTIDE SEQUENCE [LARGE SCALE GENOMIC DNA]</scope>
    <source>
        <strain evidence="2 3">Mal15</strain>
    </source>
</reference>
<name>A0A5B9MJ82_9BACT</name>
<gene>
    <name evidence="2" type="ORF">Mal15_37700</name>
</gene>
<protein>
    <submittedName>
        <fullName evidence="2">Uncharacterized protein</fullName>
    </submittedName>
</protein>
<dbReference type="RefSeq" id="WP_147869065.1">
    <property type="nucleotide sequence ID" value="NZ_CP036264.1"/>
</dbReference>
<evidence type="ECO:0000313" key="3">
    <source>
        <dbReference type="Proteomes" id="UP000321353"/>
    </source>
</evidence>
<organism evidence="2 3">
    <name type="scientific">Stieleria maiorica</name>
    <dbReference type="NCBI Taxonomy" id="2795974"/>
    <lineage>
        <taxon>Bacteria</taxon>
        <taxon>Pseudomonadati</taxon>
        <taxon>Planctomycetota</taxon>
        <taxon>Planctomycetia</taxon>
        <taxon>Pirellulales</taxon>
        <taxon>Pirellulaceae</taxon>
        <taxon>Stieleria</taxon>
    </lineage>
</organism>
<feature type="region of interest" description="Disordered" evidence="1">
    <location>
        <begin position="27"/>
        <end position="50"/>
    </location>
</feature>
<sequence length="277" mass="29993">MNENQRPLWIIIFAILLASIAIRSNGQETNGQDTQSHRNAETQSSDDASAYTEMQIGERIVMVKRASAESDTAAASTPAIPSGRQTARSQRPKSALVSAEIAQFDSDSDPDGWLAKVMLIGNDDCVVTVRRATARFELMPRLPTHDFTGYVDANLKPIVWNSPLQFAADGIATVRLPLRNPIAPLTGWPATSHPAVGDAGGFHASRRGIIRHTSPAFESPTALTDRHDRASARSAIGMASFGQLRVRVSVPGEGVFDAVTPITLRPAVLVDTRWPYQ</sequence>
<dbReference type="EMBL" id="CP036264">
    <property type="protein sequence ID" value="QEF99704.1"/>
    <property type="molecule type" value="Genomic_DNA"/>
</dbReference>
<dbReference type="Proteomes" id="UP000321353">
    <property type="component" value="Chromosome"/>
</dbReference>
<dbReference type="AlphaFoldDB" id="A0A5B9MJ82"/>
<keyword evidence="3" id="KW-1185">Reference proteome</keyword>
<evidence type="ECO:0000313" key="2">
    <source>
        <dbReference type="EMBL" id="QEF99704.1"/>
    </source>
</evidence>
<evidence type="ECO:0000256" key="1">
    <source>
        <dbReference type="SAM" id="MobiDB-lite"/>
    </source>
</evidence>
<accession>A0A5B9MJ82</accession>
<proteinExistence type="predicted"/>